<evidence type="ECO:0000256" key="4">
    <source>
        <dbReference type="ARBA" id="ARBA00022554"/>
    </source>
</evidence>
<reference evidence="7 8" key="1">
    <citation type="submission" date="2024-06" db="EMBL/GenBank/DDBJ databases">
        <title>A chromosome level genome sequence of Diviner's sage (Salvia divinorum).</title>
        <authorList>
            <person name="Ford S.A."/>
            <person name="Ro D.-K."/>
            <person name="Ness R.W."/>
            <person name="Phillips M.A."/>
        </authorList>
    </citation>
    <scope>NUCLEOTIDE SEQUENCE [LARGE SCALE GENOMIC DNA]</scope>
    <source>
        <strain evidence="7">SAF-2024a</strain>
        <tissue evidence="7">Leaf</tissue>
    </source>
</reference>
<protein>
    <submittedName>
        <fullName evidence="7">Strictosidine synthase</fullName>
    </submittedName>
</protein>
<dbReference type="Gene3D" id="2.120.10.30">
    <property type="entry name" value="TolB, C-terminal domain"/>
    <property type="match status" value="1"/>
</dbReference>
<feature type="domain" description="Strictosidine synthase conserved region" evidence="6">
    <location>
        <begin position="152"/>
        <end position="239"/>
    </location>
</feature>
<dbReference type="Proteomes" id="UP001567538">
    <property type="component" value="Unassembled WGS sequence"/>
</dbReference>
<keyword evidence="4" id="KW-0926">Vacuole</keyword>
<keyword evidence="3" id="KW-0597">Phosphoprotein</keyword>
<dbReference type="AlphaFoldDB" id="A0ABD1IHC8"/>
<comment type="subcellular location">
    <subcellularLocation>
        <location evidence="1">Vacuole</location>
    </subcellularLocation>
</comment>
<organism evidence="7 8">
    <name type="scientific">Salvia divinorum</name>
    <name type="common">Maria pastora</name>
    <name type="synonym">Diviner's sage</name>
    <dbReference type="NCBI Taxonomy" id="28513"/>
    <lineage>
        <taxon>Eukaryota</taxon>
        <taxon>Viridiplantae</taxon>
        <taxon>Streptophyta</taxon>
        <taxon>Embryophyta</taxon>
        <taxon>Tracheophyta</taxon>
        <taxon>Spermatophyta</taxon>
        <taxon>Magnoliopsida</taxon>
        <taxon>eudicotyledons</taxon>
        <taxon>Gunneridae</taxon>
        <taxon>Pentapetalae</taxon>
        <taxon>asterids</taxon>
        <taxon>lamiids</taxon>
        <taxon>Lamiales</taxon>
        <taxon>Lamiaceae</taxon>
        <taxon>Nepetoideae</taxon>
        <taxon>Mentheae</taxon>
        <taxon>Salviinae</taxon>
        <taxon>Salvia</taxon>
        <taxon>Salvia subgen. Calosphace</taxon>
    </lineage>
</organism>
<accession>A0ABD1IHC8</accession>
<sequence length="367" mass="40364">MSSIVPYAIAAIAALAAALLYSLGTFVPAVFPEHELALVAPKRNDRLLRGSERIGEGKLVAPEDIAYDPKTGLIYTGGEDGWISKVAFKDSAAESVAEKWVNTGGRPLGIVHGVHGEVIVADAFKGLLNISRDGAIQVLSDEAEGLKFKFTDAVDIGPDGTLYFTDASYKYDVNHAFLELMEGRPHGRFLSYDPSTKQTTVLLKNLYFANGVTLSADHTFVIVCETVMMRCKKYYIQGPRAGSVEMFVDNLPGLPDNIRYDGHGLYWIALATDSSFSKMLRQRPWIRKAIVMLDKYGLRPKTERNGGTIAVNLEGKAIAHYYDEDVSYVTCCNKLRHYLYCGSLISPYITRLDLTLYPATATATPPS</sequence>
<dbReference type="SUPFAM" id="SSF63829">
    <property type="entry name" value="Calcium-dependent phosphotriesterase"/>
    <property type="match status" value="1"/>
</dbReference>
<evidence type="ECO:0000313" key="7">
    <source>
        <dbReference type="EMBL" id="KAL1566681.1"/>
    </source>
</evidence>
<dbReference type="Pfam" id="PF03088">
    <property type="entry name" value="Str_synth"/>
    <property type="match status" value="1"/>
</dbReference>
<dbReference type="Pfam" id="PF20067">
    <property type="entry name" value="SSL_N"/>
    <property type="match status" value="1"/>
</dbReference>
<evidence type="ECO:0000256" key="1">
    <source>
        <dbReference type="ARBA" id="ARBA00004116"/>
    </source>
</evidence>
<keyword evidence="8" id="KW-1185">Reference proteome</keyword>
<name>A0ABD1IHC8_SALDI</name>
<dbReference type="PANTHER" id="PTHR10426:SF88">
    <property type="entry name" value="ADIPOCYTE PLASMA MEMBRANE-ASSOCIATED PROTEIN HEMOMUCIN-RELATED"/>
    <property type="match status" value="1"/>
</dbReference>
<evidence type="ECO:0000259" key="6">
    <source>
        <dbReference type="Pfam" id="PF03088"/>
    </source>
</evidence>
<comment type="caution">
    <text evidence="7">The sequence shown here is derived from an EMBL/GenBank/DDBJ whole genome shotgun (WGS) entry which is preliminary data.</text>
</comment>
<dbReference type="PANTHER" id="PTHR10426">
    <property type="entry name" value="STRICTOSIDINE SYNTHASE-RELATED"/>
    <property type="match status" value="1"/>
</dbReference>
<dbReference type="GO" id="GO:0005773">
    <property type="term" value="C:vacuole"/>
    <property type="evidence" value="ECO:0007669"/>
    <property type="project" value="UniProtKB-SubCell"/>
</dbReference>
<evidence type="ECO:0000256" key="5">
    <source>
        <dbReference type="ARBA" id="ARBA00023180"/>
    </source>
</evidence>
<gene>
    <name evidence="7" type="primary">YLS2</name>
    <name evidence="7" type="ORF">AAHA92_02259</name>
</gene>
<dbReference type="EMBL" id="JBEAFC010000002">
    <property type="protein sequence ID" value="KAL1566681.1"/>
    <property type="molecule type" value="Genomic_DNA"/>
</dbReference>
<dbReference type="InterPro" id="IPR011042">
    <property type="entry name" value="6-blade_b-propeller_TolB-like"/>
</dbReference>
<comment type="similarity">
    <text evidence="2">Belongs to the strictosidine synthase family.</text>
</comment>
<evidence type="ECO:0000256" key="3">
    <source>
        <dbReference type="ARBA" id="ARBA00022553"/>
    </source>
</evidence>
<dbReference type="InterPro" id="IPR018119">
    <property type="entry name" value="Strictosidine_synth_cons-reg"/>
</dbReference>
<keyword evidence="5" id="KW-0325">Glycoprotein</keyword>
<evidence type="ECO:0000313" key="8">
    <source>
        <dbReference type="Proteomes" id="UP001567538"/>
    </source>
</evidence>
<evidence type="ECO:0000256" key="2">
    <source>
        <dbReference type="ARBA" id="ARBA00009191"/>
    </source>
</evidence>
<proteinExistence type="inferred from homology"/>